<dbReference type="AlphaFoldDB" id="A0A8J2NAT8"/>
<reference evidence="1" key="1">
    <citation type="submission" date="2021-05" db="EMBL/GenBank/DDBJ databases">
        <authorList>
            <person name="Khan N."/>
        </authorList>
    </citation>
    <scope>NUCLEOTIDE SEQUENCE</scope>
</reference>
<comment type="caution">
    <text evidence="1">The sequence shown here is derived from an EMBL/GenBank/DDBJ whole genome shotgun (WGS) entry which is preliminary data.</text>
</comment>
<name>A0A8J2NAT8_FUSEQ</name>
<organism evidence="1 2">
    <name type="scientific">Fusarium equiseti</name>
    <name type="common">Fusarium scirpi</name>
    <dbReference type="NCBI Taxonomy" id="61235"/>
    <lineage>
        <taxon>Eukaryota</taxon>
        <taxon>Fungi</taxon>
        <taxon>Dikarya</taxon>
        <taxon>Ascomycota</taxon>
        <taxon>Pezizomycotina</taxon>
        <taxon>Sordariomycetes</taxon>
        <taxon>Hypocreomycetidae</taxon>
        <taxon>Hypocreales</taxon>
        <taxon>Nectriaceae</taxon>
        <taxon>Fusarium</taxon>
        <taxon>Fusarium incarnatum-equiseti species complex</taxon>
    </lineage>
</organism>
<protein>
    <submittedName>
        <fullName evidence="1">Uncharacterized protein</fullName>
    </submittedName>
</protein>
<gene>
    <name evidence="1" type="ORF">FEQUK3_LOCUS6034</name>
</gene>
<proteinExistence type="predicted"/>
<dbReference type="Proteomes" id="UP000693738">
    <property type="component" value="Unassembled WGS sequence"/>
</dbReference>
<evidence type="ECO:0000313" key="1">
    <source>
        <dbReference type="EMBL" id="CAG7560301.1"/>
    </source>
</evidence>
<evidence type="ECO:0000313" key="2">
    <source>
        <dbReference type="Proteomes" id="UP000693738"/>
    </source>
</evidence>
<sequence>MNLILIKVRTKVIFSNHPMPVDLRLGRRALEMTMRRYLIVDVIEQGDEVPTDHLVRWKERLGTNENWISEQAIVVKWLMKRHLIV</sequence>
<dbReference type="EMBL" id="CAJSTJ010000133">
    <property type="protein sequence ID" value="CAG7560301.1"/>
    <property type="molecule type" value="Genomic_DNA"/>
</dbReference>
<accession>A0A8J2NAT8</accession>